<keyword evidence="2" id="KW-1133">Transmembrane helix</keyword>
<comment type="caution">
    <text evidence="4">The sequence shown here is derived from an EMBL/GenBank/DDBJ whole genome shotgun (WGS) entry which is preliminary data.</text>
</comment>
<dbReference type="Proteomes" id="UP000650833">
    <property type="component" value="Unassembled WGS sequence"/>
</dbReference>
<keyword evidence="3" id="KW-0732">Signal</keyword>
<dbReference type="PANTHER" id="PTHR38360">
    <property type="entry name" value="OS03G0120000 PROTEIN"/>
    <property type="match status" value="1"/>
</dbReference>
<evidence type="ECO:0000313" key="5">
    <source>
        <dbReference type="Proteomes" id="UP000650833"/>
    </source>
</evidence>
<reference evidence="4" key="1">
    <citation type="submission" date="2020-12" db="EMBL/GenBank/DDBJ databases">
        <title>Metabolic potential, ecology and presence of endohyphal bacteria is reflected in genomic diversity of Mucoromycotina.</title>
        <authorList>
            <person name="Muszewska A."/>
            <person name="Okrasinska A."/>
            <person name="Steczkiewicz K."/>
            <person name="Drgas O."/>
            <person name="Orlowska M."/>
            <person name="Perlinska-Lenart U."/>
            <person name="Aleksandrzak-Piekarczyk T."/>
            <person name="Szatraj K."/>
            <person name="Zielenkiewicz U."/>
            <person name="Pilsyk S."/>
            <person name="Malc E."/>
            <person name="Mieczkowski P."/>
            <person name="Kruszewska J.S."/>
            <person name="Biernat P."/>
            <person name="Pawlowska J."/>
        </authorList>
    </citation>
    <scope>NUCLEOTIDE SEQUENCE</scope>
    <source>
        <strain evidence="4">CBS 226.32</strain>
    </source>
</reference>
<evidence type="ECO:0000256" key="2">
    <source>
        <dbReference type="SAM" id="Phobius"/>
    </source>
</evidence>
<proteinExistence type="predicted"/>
<keyword evidence="5" id="KW-1185">Reference proteome</keyword>
<dbReference type="AlphaFoldDB" id="A0A8H7RNN4"/>
<evidence type="ECO:0000256" key="3">
    <source>
        <dbReference type="SAM" id="SignalP"/>
    </source>
</evidence>
<evidence type="ECO:0000256" key="1">
    <source>
        <dbReference type="SAM" id="MobiDB-lite"/>
    </source>
</evidence>
<feature type="region of interest" description="Disordered" evidence="1">
    <location>
        <begin position="561"/>
        <end position="582"/>
    </location>
</feature>
<keyword evidence="2" id="KW-0812">Transmembrane</keyword>
<accession>A0A8H7RNN4</accession>
<dbReference type="OrthoDB" id="409848at2759"/>
<dbReference type="EMBL" id="JAEPRC010000018">
    <property type="protein sequence ID" value="KAG2214904.1"/>
    <property type="molecule type" value="Genomic_DNA"/>
</dbReference>
<name>A0A8H7RNN4_9FUNG</name>
<feature type="signal peptide" evidence="3">
    <location>
        <begin position="1"/>
        <end position="19"/>
    </location>
</feature>
<protein>
    <submittedName>
        <fullName evidence="4">Uncharacterized protein</fullName>
    </submittedName>
</protein>
<feature type="transmembrane region" description="Helical" evidence="2">
    <location>
        <begin position="503"/>
        <end position="529"/>
    </location>
</feature>
<evidence type="ECO:0000313" key="4">
    <source>
        <dbReference type="EMBL" id="KAG2214904.1"/>
    </source>
</evidence>
<organism evidence="4 5">
    <name type="scientific">Mucor plumbeus</name>
    <dbReference type="NCBI Taxonomy" id="97098"/>
    <lineage>
        <taxon>Eukaryota</taxon>
        <taxon>Fungi</taxon>
        <taxon>Fungi incertae sedis</taxon>
        <taxon>Mucoromycota</taxon>
        <taxon>Mucoromycotina</taxon>
        <taxon>Mucoromycetes</taxon>
        <taxon>Mucorales</taxon>
        <taxon>Mucorineae</taxon>
        <taxon>Mucoraceae</taxon>
        <taxon>Mucor</taxon>
    </lineage>
</organism>
<feature type="chain" id="PRO_5034136295" evidence="3">
    <location>
        <begin position="20"/>
        <end position="582"/>
    </location>
</feature>
<gene>
    <name evidence="4" type="ORF">INT46_007864</name>
</gene>
<sequence length="582" mass="62586">MKIEFIYLLLVALVGIAFAQDTTSAVATTEESTQTVVATTTVIATTEAAETSSAVVESASAAASTTIAATTSASASASSASASSTGTSSCLEADSFSSTDYFPNKLDFSKLDSAAQFNVTYSNTYKLVHNIALDEYYVLYCTSSAPSLGSTFQSKTYVQIPATSFAAIDTRVLGFLDLLGQSNNVAYVGNTTNVTTPCSTSTPSYFNLSDSNLDRTKYDLAFYPTSPSNDPKGVGLGIGYANTPLGNAEWVKYVALFTNQETLADTIYDEISTDYNTFRNSLVGHISYKRNITFMDYDTSSTKFNIMQDQYFQNITSDAGATLLVPTTLQPADPSVMKGQLQNTSLVIDLTTASAFGSTYGNWQSWLGFSDSEISSAASTQATSYKSTRKYVNSVNAPPFARYKQAWRLDLVANGEALDWWTRGMARPDLLLQDLIQAQFPDYSASRSRVFLRHFANSESSRTASQDSYQCNLNSWEKAASVSYSNTASDAPTLEALSSTLSLGAIIGISIAGGFVGLSCLATAIVLIIRKLKNGGGKRFTRLHDETMNEFSALDRDPMMMEETTTTTPLESGRLGGSGRGL</sequence>
<keyword evidence="2" id="KW-0472">Membrane</keyword>
<dbReference type="PANTHER" id="PTHR38360:SF1">
    <property type="entry name" value="F12P19.7"/>
    <property type="match status" value="1"/>
</dbReference>